<comment type="similarity">
    <text evidence="1">Belongs to the 4-hydroxybenzoyl-CoA thioesterase family.</text>
</comment>
<dbReference type="PIRSF" id="PIRSF003230">
    <property type="entry name" value="YbgC"/>
    <property type="match status" value="1"/>
</dbReference>
<proteinExistence type="inferred from homology"/>
<dbReference type="Gene3D" id="3.10.129.10">
    <property type="entry name" value="Hotdog Thioesterase"/>
    <property type="match status" value="1"/>
</dbReference>
<dbReference type="KEGG" id="abri:DFR85_02315"/>
<dbReference type="InterPro" id="IPR006684">
    <property type="entry name" value="YbgC/YbaW"/>
</dbReference>
<keyword evidence="4" id="KW-1185">Reference proteome</keyword>
<dbReference type="Proteomes" id="UP000248044">
    <property type="component" value="Chromosome"/>
</dbReference>
<reference evidence="3 4" key="1">
    <citation type="submission" date="2018-05" db="EMBL/GenBank/DDBJ databases">
        <title>Complete Genome Sequences of Extremely Thermoacidophilic, Metal-Mobilizing Type-Strain Members of the Archaeal Family Sulfolobaceae: Acidianus brierleyi DSM-1651T, Acidianus sulfidivorans DSM-18786T, Metallosphaera hakonensis DSM-7519T, and Metallosphaera prunae DSM-10039T.</title>
        <authorList>
            <person name="Counts J.A."/>
            <person name="Kelly R.M."/>
        </authorList>
    </citation>
    <scope>NUCLEOTIDE SEQUENCE [LARGE SCALE GENOMIC DNA]</scope>
    <source>
        <strain evidence="3 4">DSM 1651</strain>
    </source>
</reference>
<keyword evidence="2" id="KW-0378">Hydrolase</keyword>
<accession>A0A2U9IC64</accession>
<dbReference type="SUPFAM" id="SSF54637">
    <property type="entry name" value="Thioesterase/thiol ester dehydrase-isomerase"/>
    <property type="match status" value="1"/>
</dbReference>
<dbReference type="PANTHER" id="PTHR31793:SF27">
    <property type="entry name" value="NOVEL THIOESTERASE SUPERFAMILY DOMAIN AND SAPOSIN A-TYPE DOMAIN CONTAINING PROTEIN (0610012H03RIK)"/>
    <property type="match status" value="1"/>
</dbReference>
<sequence>MAIRYVNKEVVKVYDTDFQQVAHYAAYYRFFTDAVTNFSKEVFGDSTETLAYRGVWFVVVESSAKYMKSAKLGDELDVEVTAELLSKKAIKYSFEIKRKGELLTTGYLVMVCVDPEKWKATEIPQELIDKFKIYEKSMT</sequence>
<dbReference type="AlphaFoldDB" id="A0A2U9IC64"/>
<organism evidence="3 4">
    <name type="scientific">Acidianus brierleyi</name>
    <dbReference type="NCBI Taxonomy" id="41673"/>
    <lineage>
        <taxon>Archaea</taxon>
        <taxon>Thermoproteota</taxon>
        <taxon>Thermoprotei</taxon>
        <taxon>Sulfolobales</taxon>
        <taxon>Sulfolobaceae</taxon>
        <taxon>Acidianus</taxon>
    </lineage>
</organism>
<dbReference type="GO" id="GO:0047617">
    <property type="term" value="F:fatty acyl-CoA hydrolase activity"/>
    <property type="evidence" value="ECO:0007669"/>
    <property type="project" value="TreeGrafter"/>
</dbReference>
<dbReference type="InterPro" id="IPR029069">
    <property type="entry name" value="HotDog_dom_sf"/>
</dbReference>
<dbReference type="GeneID" id="36830953"/>
<dbReference type="RefSeq" id="WP_110269499.1">
    <property type="nucleotide sequence ID" value="NZ_CP029289.2"/>
</dbReference>
<dbReference type="EMBL" id="CP029289">
    <property type="protein sequence ID" value="AWR93615.1"/>
    <property type="molecule type" value="Genomic_DNA"/>
</dbReference>
<dbReference type="PANTHER" id="PTHR31793">
    <property type="entry name" value="4-HYDROXYBENZOYL-COA THIOESTERASE FAMILY MEMBER"/>
    <property type="match status" value="1"/>
</dbReference>
<name>A0A2U9IC64_9CREN</name>
<evidence type="ECO:0000256" key="2">
    <source>
        <dbReference type="ARBA" id="ARBA00022801"/>
    </source>
</evidence>
<gene>
    <name evidence="3" type="ORF">DFR85_02315</name>
</gene>
<evidence type="ECO:0000256" key="1">
    <source>
        <dbReference type="ARBA" id="ARBA00005953"/>
    </source>
</evidence>
<dbReference type="CDD" id="cd00586">
    <property type="entry name" value="4HBT"/>
    <property type="match status" value="1"/>
</dbReference>
<dbReference type="OrthoDB" id="42004at2157"/>
<evidence type="ECO:0000313" key="4">
    <source>
        <dbReference type="Proteomes" id="UP000248044"/>
    </source>
</evidence>
<evidence type="ECO:0000313" key="3">
    <source>
        <dbReference type="EMBL" id="AWR93615.1"/>
    </source>
</evidence>
<dbReference type="Pfam" id="PF13279">
    <property type="entry name" value="4HBT_2"/>
    <property type="match status" value="1"/>
</dbReference>
<dbReference type="InterPro" id="IPR050563">
    <property type="entry name" value="4-hydroxybenzoyl-CoA_TE"/>
</dbReference>
<protein>
    <submittedName>
        <fullName evidence="3">Acyl-CoA thioesterase</fullName>
    </submittedName>
</protein>